<organism evidence="5 6">
    <name type="scientific">Monilinia laxa</name>
    <name type="common">Brown rot fungus</name>
    <name type="synonym">Sclerotinia laxa</name>
    <dbReference type="NCBI Taxonomy" id="61186"/>
    <lineage>
        <taxon>Eukaryota</taxon>
        <taxon>Fungi</taxon>
        <taxon>Dikarya</taxon>
        <taxon>Ascomycota</taxon>
        <taxon>Pezizomycotina</taxon>
        <taxon>Leotiomycetes</taxon>
        <taxon>Helotiales</taxon>
        <taxon>Sclerotiniaceae</taxon>
        <taxon>Monilinia</taxon>
    </lineage>
</organism>
<dbReference type="FunFam" id="1.10.510.10:FF:000640">
    <property type="entry name" value="Serine/threonine-protein kinase PRR1"/>
    <property type="match status" value="1"/>
</dbReference>
<dbReference type="GO" id="GO:0004674">
    <property type="term" value="F:protein serine/threonine kinase activity"/>
    <property type="evidence" value="ECO:0007669"/>
    <property type="project" value="TreeGrafter"/>
</dbReference>
<evidence type="ECO:0000256" key="3">
    <source>
        <dbReference type="SAM" id="MobiDB-lite"/>
    </source>
</evidence>
<dbReference type="GO" id="GO:0035556">
    <property type="term" value="P:intracellular signal transduction"/>
    <property type="evidence" value="ECO:0007669"/>
    <property type="project" value="TreeGrafter"/>
</dbReference>
<sequence length="905" mass="100207">MSNSDQRMIESQLQHRSLEVAVSDLSSAQDGYDTATFMNDVNATQNSNVSLPAFTAIFKSNTIAPSPCHSRSTSTNEGYTPLALDITSRLHPNKDSPYSQSSSPLSAGLRIQTDIVPGAPVTSPITGTGMSERESPDAARVYSRPSGPIGMPLTRTPSVKNVLASSIGSNSSAPNSAISSPMLNAMADVTPLPSPLMSGDSPGPWKRLNSRRTSREHMLPIHSDSALITSNGESVSSAMANQQKRRAYHGLITNTGESGLTDANVNRKKNAEGHTRNRSLSEYVPEAIQVPKTRNITVSSSHSTIIDGGVAEGVPPSDMHMRREPHLAIQRGLAPIPRPPTPPSSRAGGESSDSDSSLTTNNIPRALRKSRCEYFDAYTRNDSKRRRWRGIKVLGQGTFSKVILATSQVQDDEGRIDEDNVFGIQGLPTPTEPKLDRKKLVAIKICEHGPKGGASEERVEMSLKRELEIMKSINHPSLVHLKAWSIEETRAILILSYCPGGDLFEVASQHRDILVPSLLRRMFAELVGAVKYLHERHIVHRDIKLENVLVNLPQHELAKPQDWTKYPYSIITLTDLGLSRRVADDEKLTTRCGSDDYAAPEVIMGQPYDGRATDAWSLGVLLYALLESRLPFDPNPGMSEGHKQRSRTSHRIARVEWRWIEYFGEEGDHEGDPEKFKEKGLEGAMEVTEGLLKRARSRWTLEKVQDNKWVKGGVDVEGGVRWREEVIPEENIFIGGFATPTLMSTSSCLYRSLVYLHNALFCSVCVQLSEQNRPRFDFLFLRFKLIYAQFYCVISRGGLHAWCFMGYNLGFTGRDGVRGDLGGDGMEWDGVYGLVGELHGWTGILYPWEYWMVGVDGRERNGRKRSGINGWDEMGFGDLVAREILFCNREKKGGEETGRNGGGVK</sequence>
<dbReference type="AlphaFoldDB" id="A0A5N6KET7"/>
<feature type="region of interest" description="Disordered" evidence="3">
    <location>
        <begin position="117"/>
        <end position="155"/>
    </location>
</feature>
<dbReference type="InterPro" id="IPR000719">
    <property type="entry name" value="Prot_kinase_dom"/>
</dbReference>
<feature type="region of interest" description="Disordered" evidence="3">
    <location>
        <begin position="330"/>
        <end position="363"/>
    </location>
</feature>
<keyword evidence="1" id="KW-0547">Nucleotide-binding</keyword>
<dbReference type="Proteomes" id="UP000326757">
    <property type="component" value="Unassembled WGS sequence"/>
</dbReference>
<evidence type="ECO:0000256" key="1">
    <source>
        <dbReference type="ARBA" id="ARBA00022741"/>
    </source>
</evidence>
<name>A0A5N6KET7_MONLA</name>
<evidence type="ECO:0000256" key="2">
    <source>
        <dbReference type="ARBA" id="ARBA00022840"/>
    </source>
</evidence>
<reference evidence="5 6" key="1">
    <citation type="submission" date="2019-06" db="EMBL/GenBank/DDBJ databases">
        <title>Genome Sequence of the Brown Rot Fungal Pathogen Monilinia laxa.</title>
        <authorList>
            <person name="De Miccolis Angelini R.M."/>
            <person name="Landi L."/>
            <person name="Abate D."/>
            <person name="Pollastro S."/>
            <person name="Romanazzi G."/>
            <person name="Faretra F."/>
        </authorList>
    </citation>
    <scope>NUCLEOTIDE SEQUENCE [LARGE SCALE GENOMIC DNA]</scope>
    <source>
        <strain evidence="5 6">Mlax316</strain>
    </source>
</reference>
<accession>A0A5N6KET7</accession>
<dbReference type="PROSITE" id="PS50011">
    <property type="entry name" value="PROTEIN_KINASE_DOM"/>
    <property type="match status" value="1"/>
</dbReference>
<dbReference type="InterPro" id="IPR011009">
    <property type="entry name" value="Kinase-like_dom_sf"/>
</dbReference>
<evidence type="ECO:0000313" key="5">
    <source>
        <dbReference type="EMBL" id="KAB8301502.1"/>
    </source>
</evidence>
<keyword evidence="2" id="KW-0067">ATP-binding</keyword>
<proteinExistence type="predicted"/>
<dbReference type="PANTHER" id="PTHR24346:SF30">
    <property type="entry name" value="MATERNAL EMBRYONIC LEUCINE ZIPPER KINASE"/>
    <property type="match status" value="1"/>
</dbReference>
<keyword evidence="6" id="KW-1185">Reference proteome</keyword>
<feature type="domain" description="Protein kinase" evidence="4">
    <location>
        <begin position="388"/>
        <end position="710"/>
    </location>
</feature>
<dbReference type="Pfam" id="PF00069">
    <property type="entry name" value="Pkinase"/>
    <property type="match status" value="1"/>
</dbReference>
<dbReference type="PANTHER" id="PTHR24346">
    <property type="entry name" value="MAP/MICROTUBULE AFFINITY-REGULATING KINASE"/>
    <property type="match status" value="1"/>
</dbReference>
<dbReference type="EMBL" id="VIGI01000004">
    <property type="protein sequence ID" value="KAB8301502.1"/>
    <property type="molecule type" value="Genomic_DNA"/>
</dbReference>
<evidence type="ECO:0000259" key="4">
    <source>
        <dbReference type="PROSITE" id="PS50011"/>
    </source>
</evidence>
<dbReference type="OrthoDB" id="410920at2759"/>
<dbReference type="SMART" id="SM00220">
    <property type="entry name" value="S_TKc"/>
    <property type="match status" value="1"/>
</dbReference>
<dbReference type="GO" id="GO:0005524">
    <property type="term" value="F:ATP binding"/>
    <property type="evidence" value="ECO:0007669"/>
    <property type="project" value="UniProtKB-KW"/>
</dbReference>
<dbReference type="Gene3D" id="1.10.510.10">
    <property type="entry name" value="Transferase(Phosphotransferase) domain 1"/>
    <property type="match status" value="1"/>
</dbReference>
<gene>
    <name evidence="5" type="ORF">EYC80_003355</name>
</gene>
<dbReference type="GO" id="GO:0005737">
    <property type="term" value="C:cytoplasm"/>
    <property type="evidence" value="ECO:0007669"/>
    <property type="project" value="TreeGrafter"/>
</dbReference>
<dbReference type="PROSITE" id="PS00108">
    <property type="entry name" value="PROTEIN_KINASE_ST"/>
    <property type="match status" value="1"/>
</dbReference>
<evidence type="ECO:0000313" key="6">
    <source>
        <dbReference type="Proteomes" id="UP000326757"/>
    </source>
</evidence>
<feature type="region of interest" description="Disordered" evidence="3">
    <location>
        <begin position="259"/>
        <end position="279"/>
    </location>
</feature>
<comment type="caution">
    <text evidence="5">The sequence shown here is derived from an EMBL/GenBank/DDBJ whole genome shotgun (WGS) entry which is preliminary data.</text>
</comment>
<feature type="compositionally biased region" description="Low complexity" evidence="3">
    <location>
        <begin position="344"/>
        <end position="357"/>
    </location>
</feature>
<dbReference type="SUPFAM" id="SSF56112">
    <property type="entry name" value="Protein kinase-like (PK-like)"/>
    <property type="match status" value="1"/>
</dbReference>
<protein>
    <recommendedName>
        <fullName evidence="4">Protein kinase domain-containing protein</fullName>
    </recommendedName>
</protein>
<dbReference type="InterPro" id="IPR008271">
    <property type="entry name" value="Ser/Thr_kinase_AS"/>
</dbReference>